<dbReference type="InterPro" id="IPR003340">
    <property type="entry name" value="B3_DNA-bd"/>
</dbReference>
<dbReference type="Pfam" id="PF02362">
    <property type="entry name" value="B3"/>
    <property type="match status" value="3"/>
</dbReference>
<evidence type="ECO:0000259" key="8">
    <source>
        <dbReference type="PROSITE" id="PS50863"/>
    </source>
</evidence>
<keyword evidence="3" id="KW-0805">Transcription regulation</keyword>
<organism evidence="9">
    <name type="scientific">Noccaea caerulescens</name>
    <name type="common">Alpine penny-cress</name>
    <name type="synonym">Thlaspi caerulescens</name>
    <dbReference type="NCBI Taxonomy" id="107243"/>
    <lineage>
        <taxon>Eukaryota</taxon>
        <taxon>Viridiplantae</taxon>
        <taxon>Streptophyta</taxon>
        <taxon>Embryophyta</taxon>
        <taxon>Tracheophyta</taxon>
        <taxon>Spermatophyta</taxon>
        <taxon>Magnoliopsida</taxon>
        <taxon>eudicotyledons</taxon>
        <taxon>Gunneridae</taxon>
        <taxon>Pentapetalae</taxon>
        <taxon>rosids</taxon>
        <taxon>malvids</taxon>
        <taxon>Brassicales</taxon>
        <taxon>Brassicaceae</taxon>
        <taxon>Coluteocarpeae</taxon>
        <taxon>Noccaea</taxon>
    </lineage>
</organism>
<feature type="domain" description="TF-B3" evidence="8">
    <location>
        <begin position="33"/>
        <end position="91"/>
    </location>
</feature>
<dbReference type="SUPFAM" id="SSF101936">
    <property type="entry name" value="DNA-binding pseudobarrel domain"/>
    <property type="match status" value="3"/>
</dbReference>
<dbReference type="PANTHER" id="PTHR31674">
    <property type="entry name" value="B3 DOMAIN-CONTAINING PROTEIN REM-LIKE 3-RELATED"/>
    <property type="match status" value="1"/>
</dbReference>
<feature type="compositionally biased region" description="Acidic residues" evidence="7">
    <location>
        <begin position="106"/>
        <end position="122"/>
    </location>
</feature>
<gene>
    <name evidence="9" type="ORF">MP_TR15467_c0_g1_i1_g.44359</name>
</gene>
<keyword evidence="6" id="KW-0539">Nucleus</keyword>
<dbReference type="EMBL" id="GEVM01012504">
    <property type="protein sequence ID" value="JAU93434.1"/>
    <property type="molecule type" value="Transcribed_RNA"/>
</dbReference>
<evidence type="ECO:0000256" key="3">
    <source>
        <dbReference type="ARBA" id="ARBA00023015"/>
    </source>
</evidence>
<dbReference type="FunFam" id="2.40.330.10:FF:000009">
    <property type="entry name" value="Transcriptional factor B3 family protein"/>
    <property type="match status" value="1"/>
</dbReference>
<dbReference type="CDD" id="cd10017">
    <property type="entry name" value="B3_DNA"/>
    <property type="match status" value="3"/>
</dbReference>
<evidence type="ECO:0000256" key="5">
    <source>
        <dbReference type="ARBA" id="ARBA00023163"/>
    </source>
</evidence>
<evidence type="ECO:0000256" key="2">
    <source>
        <dbReference type="ARBA" id="ARBA00022737"/>
    </source>
</evidence>
<evidence type="ECO:0000256" key="6">
    <source>
        <dbReference type="ARBA" id="ARBA00023242"/>
    </source>
</evidence>
<dbReference type="AlphaFoldDB" id="A0A1J3JLR7"/>
<accession>A0A1J3JLR7</accession>
<comment type="subcellular location">
    <subcellularLocation>
        <location evidence="1">Nucleus</location>
    </subcellularLocation>
</comment>
<dbReference type="PANTHER" id="PTHR31674:SF38">
    <property type="entry name" value="B3 DOMAIN-CONTAINING PROTEIN REM1"/>
    <property type="match status" value="1"/>
</dbReference>
<name>A0A1J3JLR7_NOCCA</name>
<evidence type="ECO:0000256" key="4">
    <source>
        <dbReference type="ARBA" id="ARBA00023125"/>
    </source>
</evidence>
<dbReference type="PROSITE" id="PS50863">
    <property type="entry name" value="B3"/>
    <property type="match status" value="3"/>
</dbReference>
<evidence type="ECO:0000313" key="9">
    <source>
        <dbReference type="EMBL" id="JAU93434.1"/>
    </source>
</evidence>
<sequence>MKDPPSSLFQQNFLTGHKPLLKLDEEFLRNHTKVLLRSDASDRVWEVKLVGDRLTGGWEEFAAAHNFKDGDVLVFQHDGDENFRVSVSSRSSSGDIEYASLTNVSTEDDDSDDEEDEEEEEGNISVKKKKLKAEAESSSGHSCYVRTRVTPSSLRKDRLDLSRDFNLVSFGEHNIPPEIDLVNEHGRRWTLLLAKNKSSNVFYIRRGWLNFCFVNELSEGDSCRFKMIKTGERPVLRLCPQEPNEKSLLDEESKGREKMTPSPFLQLKFTSNRLTTGQLYISSRFTRENGINKPGEIILLNGDGRKWPSYLKMTGREDGRNEWFYLRGGWKEMCKANGVKINDSFVLKLIWEDANPVFKFYSKTENKGKGNQRTRKKRACETVEKTPNEKASRTRVNARKLQRLEPQSCSVWDQVAVVKQSIVDSLNTVRQCRSELETREHNLEASLQAIDALGERILGISKILNNNLV</sequence>
<feature type="domain" description="TF-B3" evidence="8">
    <location>
        <begin position="144"/>
        <end position="241"/>
    </location>
</feature>
<reference evidence="9" key="1">
    <citation type="submission" date="2016-07" db="EMBL/GenBank/DDBJ databases">
        <title>De novo transcriptome assembly of four accessions of the metal hyperaccumulator plant Noccaea caerulescens.</title>
        <authorList>
            <person name="Blande D."/>
            <person name="Halimaa P."/>
            <person name="Tervahauta A.I."/>
            <person name="Aarts M.G."/>
            <person name="Karenlampi S.O."/>
        </authorList>
    </citation>
    <scope>NUCLEOTIDE SEQUENCE</scope>
</reference>
<dbReference type="SMART" id="SM01019">
    <property type="entry name" value="B3"/>
    <property type="match status" value="3"/>
</dbReference>
<evidence type="ECO:0000256" key="1">
    <source>
        <dbReference type="ARBA" id="ARBA00004123"/>
    </source>
</evidence>
<protein>
    <submittedName>
        <fullName evidence="9">B3 domain-containing protein REM1</fullName>
    </submittedName>
</protein>
<dbReference type="Gene3D" id="2.40.330.10">
    <property type="entry name" value="DNA-binding pseudobarrel domain"/>
    <property type="match status" value="3"/>
</dbReference>
<proteinExistence type="predicted"/>
<feature type="region of interest" description="Disordered" evidence="7">
    <location>
        <begin position="98"/>
        <end position="131"/>
    </location>
</feature>
<keyword evidence="4" id="KW-0238">DNA-binding</keyword>
<dbReference type="InterPro" id="IPR015300">
    <property type="entry name" value="DNA-bd_pseudobarrel_sf"/>
</dbReference>
<feature type="domain" description="TF-B3" evidence="8">
    <location>
        <begin position="264"/>
        <end position="364"/>
    </location>
</feature>
<dbReference type="GO" id="GO:0005634">
    <property type="term" value="C:nucleus"/>
    <property type="evidence" value="ECO:0007669"/>
    <property type="project" value="UniProtKB-SubCell"/>
</dbReference>
<keyword evidence="5" id="KW-0804">Transcription</keyword>
<dbReference type="InterPro" id="IPR039218">
    <property type="entry name" value="REM_fam"/>
</dbReference>
<evidence type="ECO:0000256" key="7">
    <source>
        <dbReference type="SAM" id="MobiDB-lite"/>
    </source>
</evidence>
<dbReference type="GO" id="GO:0003677">
    <property type="term" value="F:DNA binding"/>
    <property type="evidence" value="ECO:0007669"/>
    <property type="project" value="UniProtKB-KW"/>
</dbReference>
<keyword evidence="2" id="KW-0677">Repeat</keyword>